<dbReference type="PROSITE" id="PS50835">
    <property type="entry name" value="IG_LIKE"/>
    <property type="match status" value="1"/>
</dbReference>
<dbReference type="InterPro" id="IPR036179">
    <property type="entry name" value="Ig-like_dom_sf"/>
</dbReference>
<evidence type="ECO:0000259" key="6">
    <source>
        <dbReference type="PROSITE" id="PS50835"/>
    </source>
</evidence>
<dbReference type="InterPro" id="IPR003961">
    <property type="entry name" value="FN3_dom"/>
</dbReference>
<dbReference type="Pfam" id="PF00041">
    <property type="entry name" value="fn3"/>
    <property type="match status" value="1"/>
</dbReference>
<evidence type="ECO:0000313" key="9">
    <source>
        <dbReference type="Proteomes" id="UP001164746"/>
    </source>
</evidence>
<keyword evidence="4" id="KW-0472">Membrane</keyword>
<gene>
    <name evidence="8" type="ORF">MAR_023502</name>
</gene>
<name>A0ABY7DP12_MYAAR</name>
<keyword evidence="9" id="KW-1185">Reference proteome</keyword>
<dbReference type="CDD" id="cd00063">
    <property type="entry name" value="FN3"/>
    <property type="match status" value="1"/>
</dbReference>
<dbReference type="InterPro" id="IPR036116">
    <property type="entry name" value="FN3_sf"/>
</dbReference>
<feature type="transmembrane region" description="Helical" evidence="4">
    <location>
        <begin position="296"/>
        <end position="317"/>
    </location>
</feature>
<organism evidence="8 9">
    <name type="scientific">Mya arenaria</name>
    <name type="common">Soft-shell clam</name>
    <dbReference type="NCBI Taxonomy" id="6604"/>
    <lineage>
        <taxon>Eukaryota</taxon>
        <taxon>Metazoa</taxon>
        <taxon>Spiralia</taxon>
        <taxon>Lophotrochozoa</taxon>
        <taxon>Mollusca</taxon>
        <taxon>Bivalvia</taxon>
        <taxon>Autobranchia</taxon>
        <taxon>Heteroconchia</taxon>
        <taxon>Euheterodonta</taxon>
        <taxon>Imparidentia</taxon>
        <taxon>Neoheterodontei</taxon>
        <taxon>Myida</taxon>
        <taxon>Myoidea</taxon>
        <taxon>Myidae</taxon>
        <taxon>Mya</taxon>
    </lineage>
</organism>
<dbReference type="SUPFAM" id="SSF49265">
    <property type="entry name" value="Fibronectin type III"/>
    <property type="match status" value="1"/>
</dbReference>
<dbReference type="Gene3D" id="2.60.40.10">
    <property type="entry name" value="Immunoglobulins"/>
    <property type="match status" value="3"/>
</dbReference>
<accession>A0ABY7DP12</accession>
<dbReference type="SMART" id="SM00060">
    <property type="entry name" value="FN3"/>
    <property type="match status" value="1"/>
</dbReference>
<keyword evidence="2" id="KW-1015">Disulfide bond</keyword>
<dbReference type="PROSITE" id="PS50853">
    <property type="entry name" value="FN3"/>
    <property type="match status" value="1"/>
</dbReference>
<reference evidence="8" key="1">
    <citation type="submission" date="2022-11" db="EMBL/GenBank/DDBJ databases">
        <title>Centuries of genome instability and evolution in soft-shell clam transmissible cancer (bioRxiv).</title>
        <authorList>
            <person name="Hart S.F.M."/>
            <person name="Yonemitsu M.A."/>
            <person name="Giersch R.M."/>
            <person name="Beal B.F."/>
            <person name="Arriagada G."/>
            <person name="Davis B.W."/>
            <person name="Ostrander E.A."/>
            <person name="Goff S.P."/>
            <person name="Metzger M.J."/>
        </authorList>
    </citation>
    <scope>NUCLEOTIDE SEQUENCE</scope>
    <source>
        <strain evidence="8">MELC-2E11</strain>
        <tissue evidence="8">Siphon/mantle</tissue>
    </source>
</reference>
<dbReference type="PANTHER" id="PTHR44170:SF6">
    <property type="entry name" value="CONTACTIN"/>
    <property type="match status" value="1"/>
</dbReference>
<feature type="domain" description="Ig-like" evidence="6">
    <location>
        <begin position="22"/>
        <end position="108"/>
    </location>
</feature>
<keyword evidence="5" id="KW-0732">Signal</keyword>
<evidence type="ECO:0000256" key="4">
    <source>
        <dbReference type="SAM" id="Phobius"/>
    </source>
</evidence>
<proteinExistence type="predicted"/>
<evidence type="ECO:0000256" key="1">
    <source>
        <dbReference type="ARBA" id="ARBA00022737"/>
    </source>
</evidence>
<evidence type="ECO:0000256" key="5">
    <source>
        <dbReference type="SAM" id="SignalP"/>
    </source>
</evidence>
<evidence type="ECO:0000313" key="8">
    <source>
        <dbReference type="EMBL" id="WAQ99129.1"/>
    </source>
</evidence>
<feature type="signal peptide" evidence="5">
    <location>
        <begin position="1"/>
        <end position="18"/>
    </location>
</feature>
<keyword evidence="1" id="KW-0677">Repeat</keyword>
<evidence type="ECO:0000256" key="3">
    <source>
        <dbReference type="SAM" id="MobiDB-lite"/>
    </source>
</evidence>
<evidence type="ECO:0000259" key="7">
    <source>
        <dbReference type="PROSITE" id="PS50853"/>
    </source>
</evidence>
<protein>
    <submittedName>
        <fullName evidence="8">TUTL-like protein</fullName>
    </submittedName>
</protein>
<dbReference type="InterPro" id="IPR013783">
    <property type="entry name" value="Ig-like_fold"/>
</dbReference>
<feature type="region of interest" description="Disordered" evidence="3">
    <location>
        <begin position="57"/>
        <end position="77"/>
    </location>
</feature>
<dbReference type="InterPro" id="IPR007110">
    <property type="entry name" value="Ig-like_dom"/>
</dbReference>
<dbReference type="Proteomes" id="UP001164746">
    <property type="component" value="Chromosome 3"/>
</dbReference>
<dbReference type="SUPFAM" id="SSF48726">
    <property type="entry name" value="Immunoglobulin"/>
    <property type="match status" value="1"/>
</dbReference>
<keyword evidence="4" id="KW-1133">Transmembrane helix</keyword>
<dbReference type="EMBL" id="CP111014">
    <property type="protein sequence ID" value="WAQ99129.1"/>
    <property type="molecule type" value="Genomic_DNA"/>
</dbReference>
<feature type="chain" id="PRO_5046487124" evidence="5">
    <location>
        <begin position="19"/>
        <end position="384"/>
    </location>
</feature>
<feature type="domain" description="Fibronectin type-III" evidence="7">
    <location>
        <begin position="192"/>
        <end position="284"/>
    </location>
</feature>
<evidence type="ECO:0000256" key="2">
    <source>
        <dbReference type="ARBA" id="ARBA00023157"/>
    </source>
</evidence>
<dbReference type="PANTHER" id="PTHR44170">
    <property type="entry name" value="PROTEIN SIDEKICK"/>
    <property type="match status" value="1"/>
</dbReference>
<sequence>MEILPIIVLYVLAMAVECSVGPSVPDCEYDGADAPSSITVREGWTFSLDCNSSGNPTPSLTWTHPGPGPSSPLTLSNIQKSSPRVSHTSPTILNVTAGTSSSATLTFNFIAYPRPSASDVTWERHDLQTDHWTVLFNTSDIAITLSQNSLQTNISFIDVKEINFGQYRVNVSNELGSITDTFFLKPEGVPSVPHNLKSSDRVTESSVNLTWISGFDGGHPQTFVVQFRDISTVIWKKEDVETGHTNHTLFNLKPGTTYEVKVTARNSLGNSASSDTITLTTLSVIEDHTETSPNTVGGAIGGAIGAIAAVVIVVVILRRKYFLHRNASILKNTYHGDNRSYNLHVNMPLNESSSKSQMYHAENVKKENPIYKYTRVKNPEETVL</sequence>
<keyword evidence="4" id="KW-0812">Transmembrane</keyword>